<dbReference type="RefSeq" id="WP_131820775.1">
    <property type="nucleotide sequence ID" value="NZ_FOOX01000012.1"/>
</dbReference>
<sequence>MLSREIITHGSIVTLNKSTNYSSANPTLNDPCVPIIGNSKEILSAISLAKKTARVDFNVLLTGETGTGKDLFSRYIHNHSNRKNQPFVTINCAAIPKELIISELFGYEEGAFTGASRKGKSGKFEAAHSGTLFLDEIGDMSLEGQLTLLRVLEDKQITRLGSNLSKKVDVRIISATNKDLKKESELGNFRQDLYYRLNEINISIPSLRWRGEDIIILFNHFVEKIFGRRILISEEARDVLLNYNYPGNIRELSNIVKRIFINHEEIVMIKKHHFPKEIIEATLEKRPANPFLCMQRKQIEDILHRCHGNISESSKMLGINRRTLYRKITAYNISIEKFRKRA</sequence>
<accession>A0A1I2W382</accession>
<dbReference type="PANTHER" id="PTHR32071:SF57">
    <property type="entry name" value="C4-DICARBOXYLATE TRANSPORT TRANSCRIPTIONAL REGULATORY PROTEIN DCTD"/>
    <property type="match status" value="1"/>
</dbReference>
<evidence type="ECO:0000313" key="6">
    <source>
        <dbReference type="EMBL" id="SFG93971.1"/>
    </source>
</evidence>
<evidence type="ECO:0000256" key="2">
    <source>
        <dbReference type="ARBA" id="ARBA00022840"/>
    </source>
</evidence>
<evidence type="ECO:0000313" key="7">
    <source>
        <dbReference type="Proteomes" id="UP000199337"/>
    </source>
</evidence>
<gene>
    <name evidence="6" type="ORF">SAMN05660649_03231</name>
</gene>
<dbReference type="InterPro" id="IPR002197">
    <property type="entry name" value="HTH_Fis"/>
</dbReference>
<dbReference type="PROSITE" id="PS00688">
    <property type="entry name" value="SIGMA54_INTERACT_3"/>
    <property type="match status" value="1"/>
</dbReference>
<dbReference type="InterPro" id="IPR027417">
    <property type="entry name" value="P-loop_NTPase"/>
</dbReference>
<dbReference type="InterPro" id="IPR025662">
    <property type="entry name" value="Sigma_54_int_dom_ATP-bd_1"/>
</dbReference>
<dbReference type="EMBL" id="FOOX01000012">
    <property type="protein sequence ID" value="SFG93971.1"/>
    <property type="molecule type" value="Genomic_DNA"/>
</dbReference>
<dbReference type="InterPro" id="IPR025944">
    <property type="entry name" value="Sigma_54_int_dom_CS"/>
</dbReference>
<dbReference type="STRING" id="341036.SAMN05660649_03231"/>
<dbReference type="GO" id="GO:0005524">
    <property type="term" value="F:ATP binding"/>
    <property type="evidence" value="ECO:0007669"/>
    <property type="project" value="UniProtKB-KW"/>
</dbReference>
<dbReference type="InterPro" id="IPR003593">
    <property type="entry name" value="AAA+_ATPase"/>
</dbReference>
<dbReference type="PRINTS" id="PR01590">
    <property type="entry name" value="HTHFIS"/>
</dbReference>
<keyword evidence="7" id="KW-1185">Reference proteome</keyword>
<dbReference type="Gene3D" id="1.10.8.60">
    <property type="match status" value="1"/>
</dbReference>
<dbReference type="FunFam" id="3.40.50.300:FF:000006">
    <property type="entry name" value="DNA-binding transcriptional regulator NtrC"/>
    <property type="match status" value="1"/>
</dbReference>
<dbReference type="Gene3D" id="1.10.10.60">
    <property type="entry name" value="Homeodomain-like"/>
    <property type="match status" value="1"/>
</dbReference>
<dbReference type="SUPFAM" id="SSF52540">
    <property type="entry name" value="P-loop containing nucleoside triphosphate hydrolases"/>
    <property type="match status" value="1"/>
</dbReference>
<dbReference type="OrthoDB" id="9803970at2"/>
<dbReference type="GO" id="GO:0006355">
    <property type="term" value="P:regulation of DNA-templated transcription"/>
    <property type="evidence" value="ECO:0007669"/>
    <property type="project" value="InterPro"/>
</dbReference>
<organism evidence="6 7">
    <name type="scientific">Desulfotruncus arcticus DSM 17038</name>
    <dbReference type="NCBI Taxonomy" id="1121424"/>
    <lineage>
        <taxon>Bacteria</taxon>
        <taxon>Bacillati</taxon>
        <taxon>Bacillota</taxon>
        <taxon>Clostridia</taxon>
        <taxon>Eubacteriales</taxon>
        <taxon>Desulfallaceae</taxon>
        <taxon>Desulfotruncus</taxon>
    </lineage>
</organism>
<dbReference type="Pfam" id="PF00158">
    <property type="entry name" value="Sigma54_activat"/>
    <property type="match status" value="1"/>
</dbReference>
<feature type="domain" description="Sigma-54 factor interaction" evidence="5">
    <location>
        <begin position="35"/>
        <end position="261"/>
    </location>
</feature>
<dbReference type="AlphaFoldDB" id="A0A1I2W382"/>
<keyword evidence="2" id="KW-0067">ATP-binding</keyword>
<proteinExistence type="predicted"/>
<dbReference type="SUPFAM" id="SSF46689">
    <property type="entry name" value="Homeodomain-like"/>
    <property type="match status" value="1"/>
</dbReference>
<protein>
    <submittedName>
        <fullName evidence="6">Regulatory protein, Fis family</fullName>
    </submittedName>
</protein>
<dbReference type="GO" id="GO:0043565">
    <property type="term" value="F:sequence-specific DNA binding"/>
    <property type="evidence" value="ECO:0007669"/>
    <property type="project" value="InterPro"/>
</dbReference>
<dbReference type="PROSITE" id="PS00675">
    <property type="entry name" value="SIGMA54_INTERACT_1"/>
    <property type="match status" value="1"/>
</dbReference>
<evidence type="ECO:0000259" key="5">
    <source>
        <dbReference type="PROSITE" id="PS50045"/>
    </source>
</evidence>
<dbReference type="Gene3D" id="3.40.50.300">
    <property type="entry name" value="P-loop containing nucleotide triphosphate hydrolases"/>
    <property type="match status" value="1"/>
</dbReference>
<evidence type="ECO:0000256" key="3">
    <source>
        <dbReference type="ARBA" id="ARBA00023015"/>
    </source>
</evidence>
<dbReference type="Pfam" id="PF25601">
    <property type="entry name" value="AAA_lid_14"/>
    <property type="match status" value="1"/>
</dbReference>
<dbReference type="PANTHER" id="PTHR32071">
    <property type="entry name" value="TRANSCRIPTIONAL REGULATORY PROTEIN"/>
    <property type="match status" value="1"/>
</dbReference>
<keyword evidence="4" id="KW-0804">Transcription</keyword>
<dbReference type="CDD" id="cd00009">
    <property type="entry name" value="AAA"/>
    <property type="match status" value="1"/>
</dbReference>
<dbReference type="InterPro" id="IPR058031">
    <property type="entry name" value="AAA_lid_NorR"/>
</dbReference>
<name>A0A1I2W382_9FIRM</name>
<keyword evidence="1" id="KW-0547">Nucleotide-binding</keyword>
<dbReference type="InterPro" id="IPR009057">
    <property type="entry name" value="Homeodomain-like_sf"/>
</dbReference>
<dbReference type="SMART" id="SM00382">
    <property type="entry name" value="AAA"/>
    <property type="match status" value="1"/>
</dbReference>
<dbReference type="PROSITE" id="PS50045">
    <property type="entry name" value="SIGMA54_INTERACT_4"/>
    <property type="match status" value="1"/>
</dbReference>
<dbReference type="InterPro" id="IPR002078">
    <property type="entry name" value="Sigma_54_int"/>
</dbReference>
<reference evidence="7" key="1">
    <citation type="submission" date="2016-10" db="EMBL/GenBank/DDBJ databases">
        <authorList>
            <person name="Varghese N."/>
            <person name="Submissions S."/>
        </authorList>
    </citation>
    <scope>NUCLEOTIDE SEQUENCE [LARGE SCALE GENOMIC DNA]</scope>
    <source>
        <strain evidence="7">DSM 17038</strain>
    </source>
</reference>
<keyword evidence="3" id="KW-0805">Transcription regulation</keyword>
<dbReference type="Proteomes" id="UP000199337">
    <property type="component" value="Unassembled WGS sequence"/>
</dbReference>
<dbReference type="Pfam" id="PF02954">
    <property type="entry name" value="HTH_8"/>
    <property type="match status" value="1"/>
</dbReference>
<evidence type="ECO:0000256" key="1">
    <source>
        <dbReference type="ARBA" id="ARBA00022741"/>
    </source>
</evidence>
<evidence type="ECO:0000256" key="4">
    <source>
        <dbReference type="ARBA" id="ARBA00023163"/>
    </source>
</evidence>